<comment type="caution">
    <text evidence="1">The sequence shown here is derived from an EMBL/GenBank/DDBJ whole genome shotgun (WGS) entry which is preliminary data.</text>
</comment>
<dbReference type="Proteomes" id="UP000256952">
    <property type="component" value="Chromosome CBM2613_a"/>
</dbReference>
<reference evidence="1 2" key="1">
    <citation type="submission" date="2018-01" db="EMBL/GenBank/DDBJ databases">
        <authorList>
            <person name="Clerissi C."/>
        </authorList>
    </citation>
    <scope>NUCLEOTIDE SEQUENCE [LARGE SCALE GENOMIC DNA]</scope>
    <source>
        <strain evidence="1">Cupriavidus taiwanensis STM 8556</strain>
    </source>
</reference>
<evidence type="ECO:0000313" key="1">
    <source>
        <dbReference type="EMBL" id="SOZ57811.1"/>
    </source>
</evidence>
<organism evidence="1 2">
    <name type="scientific">Cupriavidus taiwanensis</name>
    <dbReference type="NCBI Taxonomy" id="164546"/>
    <lineage>
        <taxon>Bacteria</taxon>
        <taxon>Pseudomonadati</taxon>
        <taxon>Pseudomonadota</taxon>
        <taxon>Betaproteobacteria</taxon>
        <taxon>Burkholderiales</taxon>
        <taxon>Burkholderiaceae</taxon>
        <taxon>Cupriavidus</taxon>
    </lineage>
</organism>
<accession>A0A976G1X3</accession>
<proteinExistence type="predicted"/>
<name>A0A976G1X3_9BURK</name>
<gene>
    <name evidence="1" type="ORF">CBM2613_A230006</name>
</gene>
<dbReference type="EMBL" id="OFTH01000016">
    <property type="protein sequence ID" value="SOZ57811.1"/>
    <property type="molecule type" value="Genomic_DNA"/>
</dbReference>
<sequence length="58" mass="5965">MPLLPDFSWRAHLLLLGVLRPGAGNFQSGGRSTCRPAPFPGAGGTSLTEADAGCGIRL</sequence>
<protein>
    <submittedName>
        <fullName evidence="1">Uncharacterized protein</fullName>
    </submittedName>
</protein>
<evidence type="ECO:0000313" key="2">
    <source>
        <dbReference type="Proteomes" id="UP000256952"/>
    </source>
</evidence>
<dbReference type="AlphaFoldDB" id="A0A976G1X3"/>